<protein>
    <submittedName>
        <fullName evidence="1">Uncharacterized protein</fullName>
    </submittedName>
</protein>
<proteinExistence type="predicted"/>
<evidence type="ECO:0000313" key="2">
    <source>
        <dbReference type="Proteomes" id="UP000006454"/>
    </source>
</evidence>
<accession>Q7P2B1</accession>
<comment type="caution">
    <text evidence="1">The sequence shown here is derived from an EMBL/GenBank/DDBJ whole genome shotgun (WGS) entry which is preliminary data.</text>
</comment>
<name>Q7P2B1_FUSVC</name>
<dbReference type="EMBL" id="AABF01000162">
    <property type="protein sequence ID" value="EAA23292.1"/>
    <property type="molecule type" value="Genomic_DNA"/>
</dbReference>
<organism evidence="1 2">
    <name type="scientific">Fusobacterium vincentii ATCC 49256</name>
    <dbReference type="NCBI Taxonomy" id="209882"/>
    <lineage>
        <taxon>Bacteria</taxon>
        <taxon>Fusobacteriati</taxon>
        <taxon>Fusobacteriota</taxon>
        <taxon>Fusobacteriia</taxon>
        <taxon>Fusobacteriales</taxon>
        <taxon>Fusobacteriaceae</taxon>
        <taxon>Fusobacterium</taxon>
    </lineage>
</organism>
<sequence>MVMDIKGRFSEESLQIIKKYLQENNNKSMIFKATFDEDELIQEPFIISLYNKKNLKKLYKS</sequence>
<evidence type="ECO:0000313" key="1">
    <source>
        <dbReference type="EMBL" id="EAA23292.1"/>
    </source>
</evidence>
<dbReference type="AlphaFoldDB" id="Q7P2B1"/>
<reference evidence="1 2" key="1">
    <citation type="journal article" date="2003" name="Genome Res.">
        <title>Genome analysis of F. nucleatum sub spp vincentii and its comparison with the genome of F. nucleatum ATCC 25586.</title>
        <authorList>
            <person name="Kapatral V."/>
            <person name="Ivanova N."/>
            <person name="Anderson I."/>
            <person name="Reznik G."/>
            <person name="Bhattacharyya A."/>
            <person name="Gardner W.L."/>
            <person name="Mikhailova N."/>
            <person name="Lapidus A."/>
            <person name="Larsen N."/>
            <person name="D'Souza M."/>
            <person name="Walunas T."/>
            <person name="Haselkorn R."/>
            <person name="Overbeek R."/>
            <person name="Kyrpides N."/>
        </authorList>
    </citation>
    <scope>NUCLEOTIDE SEQUENCE [LARGE SCALE GENOMIC DNA]</scope>
    <source>
        <strain evidence="1 2">ATCC 49256</strain>
    </source>
</reference>
<dbReference type="Proteomes" id="UP000006454">
    <property type="component" value="Unassembled WGS sequence"/>
</dbReference>
<gene>
    <name evidence="1" type="ORF">FNV0190</name>
</gene>